<accession>A0ABW7H4G5</accession>
<name>A0ABW7H4G5_9BURK</name>
<dbReference type="SUPFAM" id="SSF48452">
    <property type="entry name" value="TPR-like"/>
    <property type="match status" value="1"/>
</dbReference>
<comment type="caution">
    <text evidence="1">The sequence shown here is derived from an EMBL/GenBank/DDBJ whole genome shotgun (WGS) entry which is preliminary data.</text>
</comment>
<keyword evidence="2" id="KW-1185">Reference proteome</keyword>
<evidence type="ECO:0000313" key="1">
    <source>
        <dbReference type="EMBL" id="MFG6468977.1"/>
    </source>
</evidence>
<evidence type="ECO:0000313" key="2">
    <source>
        <dbReference type="Proteomes" id="UP001606303"/>
    </source>
</evidence>
<dbReference type="EMBL" id="JBIGIB010000007">
    <property type="protein sequence ID" value="MFG6468977.1"/>
    <property type="molecule type" value="Genomic_DNA"/>
</dbReference>
<sequence length="219" mass="25075">MLAFRTVTYCTENEETPIRNLVEKHACNTPDSVSKVIRPADQRIQWDLKPEPFGLDWRPYFAEGLAMYGRAKKSYEEGKSAIKREDRGTKQVLGVFDLHAFFETFPFDEIDPENKSPDYTAMINDFAFYQMAPEDAQQALGFENQRKPVEQGVVAMLAHVIRRDPKRTAAYLNLADALWRNSKDAQAAGYYTQYVALMQQAGQSAQIPKRVLQRTQVGR</sequence>
<dbReference type="Proteomes" id="UP001606303">
    <property type="component" value="Unassembled WGS sequence"/>
</dbReference>
<reference evidence="1 2" key="1">
    <citation type="submission" date="2024-08" db="EMBL/GenBank/DDBJ databases">
        <authorList>
            <person name="Lu H."/>
        </authorList>
    </citation>
    <scope>NUCLEOTIDE SEQUENCE [LARGE SCALE GENOMIC DNA]</scope>
    <source>
        <strain evidence="1 2">BYS87W</strain>
    </source>
</reference>
<dbReference type="RefSeq" id="WP_394387233.1">
    <property type="nucleotide sequence ID" value="NZ_JBIGIB010000007.1"/>
</dbReference>
<proteinExistence type="predicted"/>
<dbReference type="InterPro" id="IPR011990">
    <property type="entry name" value="TPR-like_helical_dom_sf"/>
</dbReference>
<organism evidence="1 2">
    <name type="scientific">Pelomonas baiyunensis</name>
    <dbReference type="NCBI Taxonomy" id="3299026"/>
    <lineage>
        <taxon>Bacteria</taxon>
        <taxon>Pseudomonadati</taxon>
        <taxon>Pseudomonadota</taxon>
        <taxon>Betaproteobacteria</taxon>
        <taxon>Burkholderiales</taxon>
        <taxon>Sphaerotilaceae</taxon>
        <taxon>Roseateles</taxon>
    </lineage>
</organism>
<gene>
    <name evidence="1" type="ORF">ACG01O_20305</name>
</gene>
<protein>
    <recommendedName>
        <fullName evidence="3">Tetratricopeptide repeat protein</fullName>
    </recommendedName>
</protein>
<evidence type="ECO:0008006" key="3">
    <source>
        <dbReference type="Google" id="ProtNLM"/>
    </source>
</evidence>